<evidence type="ECO:0000256" key="1">
    <source>
        <dbReference type="SAM" id="Coils"/>
    </source>
</evidence>
<dbReference type="InterPro" id="IPR030392">
    <property type="entry name" value="S74_ICA"/>
</dbReference>
<dbReference type="Pfam" id="PF13884">
    <property type="entry name" value="Peptidase_S74"/>
    <property type="match status" value="1"/>
</dbReference>
<proteinExistence type="predicted"/>
<evidence type="ECO:0000313" key="4">
    <source>
        <dbReference type="EMBL" id="MDR6803503.1"/>
    </source>
</evidence>
<evidence type="ECO:0000313" key="5">
    <source>
        <dbReference type="Proteomes" id="UP001264980"/>
    </source>
</evidence>
<keyword evidence="1" id="KW-0175">Coiled coil</keyword>
<dbReference type="RefSeq" id="WP_309980940.1">
    <property type="nucleotide sequence ID" value="NZ_JAVDTI010000001.1"/>
</dbReference>
<dbReference type="Proteomes" id="UP001264980">
    <property type="component" value="Unassembled WGS sequence"/>
</dbReference>
<dbReference type="InterPro" id="IPR011049">
    <property type="entry name" value="Serralysin-like_metalloprot_C"/>
</dbReference>
<reference evidence="4 5" key="1">
    <citation type="submission" date="2023-07" db="EMBL/GenBank/DDBJ databases">
        <title>Sorghum-associated microbial communities from plants grown in Nebraska, USA.</title>
        <authorList>
            <person name="Schachtman D."/>
        </authorList>
    </citation>
    <scope>NUCLEOTIDE SEQUENCE [LARGE SCALE GENOMIC DNA]</scope>
    <source>
        <strain evidence="4 5">BE57</strain>
    </source>
</reference>
<dbReference type="SUPFAM" id="SSF101967">
    <property type="entry name" value="Adhesin YadA, collagen-binding domain"/>
    <property type="match status" value="1"/>
</dbReference>
<evidence type="ECO:0000256" key="2">
    <source>
        <dbReference type="SAM" id="MobiDB-lite"/>
    </source>
</evidence>
<protein>
    <recommendedName>
        <fullName evidence="3">Peptidase S74 domain-containing protein</fullName>
    </recommendedName>
</protein>
<dbReference type="EMBL" id="JAVDTI010000001">
    <property type="protein sequence ID" value="MDR6803503.1"/>
    <property type="molecule type" value="Genomic_DNA"/>
</dbReference>
<evidence type="ECO:0000259" key="3">
    <source>
        <dbReference type="PROSITE" id="PS51688"/>
    </source>
</evidence>
<feature type="domain" description="Peptidase S74" evidence="3">
    <location>
        <begin position="225"/>
        <end position="318"/>
    </location>
</feature>
<gene>
    <name evidence="4" type="ORF">J2W84_000540</name>
</gene>
<dbReference type="PROSITE" id="PS51688">
    <property type="entry name" value="ICA"/>
    <property type="match status" value="1"/>
</dbReference>
<keyword evidence="5" id="KW-1185">Reference proteome</keyword>
<feature type="region of interest" description="Disordered" evidence="2">
    <location>
        <begin position="332"/>
        <end position="352"/>
    </location>
</feature>
<sequence length="352" mass="38660">MRNLLFKFSLPGLMYLISCTMVFAQLGVGTNLPQARLHVYNGTFLSQTPKLDPQTSPFYDMVNFDDDSVHHAFKWMPEKSALRAVGSSIYSNTLDPTKVGKFTVTSGFDTFATGLGASARGLRASATALATFASGQTTVASYDLSFAQGYFTNANGLHCVTIGTNLSNNYTTGAFVMGHSSFSFQNTNDHQFRMSFEGGYRFYSSNLLISGVMLPAGANAWSMISDVAKKEKFIAVDGRKFLQKIEAMPLPSWNYKGQDPKPFRHYGPMAQDFFRAFGSDACGAIGTDTTINQADLDGVTLIAIQTLARETEELQKVNDDLEKELAALRRRIASGPGPRHPPKNILMANRRR</sequence>
<organism evidence="4 5">
    <name type="scientific">Dyadobacter fermentans</name>
    <dbReference type="NCBI Taxonomy" id="94254"/>
    <lineage>
        <taxon>Bacteria</taxon>
        <taxon>Pseudomonadati</taxon>
        <taxon>Bacteroidota</taxon>
        <taxon>Cytophagia</taxon>
        <taxon>Cytophagales</taxon>
        <taxon>Spirosomataceae</taxon>
        <taxon>Dyadobacter</taxon>
    </lineage>
</organism>
<dbReference type="CDD" id="cd14686">
    <property type="entry name" value="bZIP"/>
    <property type="match status" value="1"/>
</dbReference>
<name>A0ABU1QQS0_9BACT</name>
<comment type="caution">
    <text evidence="4">The sequence shown here is derived from an EMBL/GenBank/DDBJ whole genome shotgun (WGS) entry which is preliminary data.</text>
</comment>
<feature type="coiled-coil region" evidence="1">
    <location>
        <begin position="304"/>
        <end position="331"/>
    </location>
</feature>
<accession>A0ABU1QQS0</accession>
<dbReference type="Gene3D" id="2.150.10.10">
    <property type="entry name" value="Serralysin-like metalloprotease, C-terminal"/>
    <property type="match status" value="1"/>
</dbReference>